<sequence>MLFIDHFLTPLMLRMACRSKDFQGSHFYN</sequence>
<evidence type="ECO:0000313" key="1">
    <source>
        <dbReference type="EMBL" id="CDH44906.1"/>
    </source>
</evidence>
<dbReference type="AlphaFoldDB" id="A0A7U7J415"/>
<accession>A0A7U7J415</accession>
<comment type="caution">
    <text evidence="1">The sequence shown here is derived from an EMBL/GenBank/DDBJ whole genome shotgun (WGS) entry which is preliminary data.</text>
</comment>
<dbReference type="EMBL" id="CBTK010000112">
    <property type="protein sequence ID" value="CDH44906.1"/>
    <property type="molecule type" value="Genomic_DNA"/>
</dbReference>
<organism evidence="1 2">
    <name type="scientific">Candidatus Contendobacter odensis Run_B_J11</name>
    <dbReference type="NCBI Taxonomy" id="1400861"/>
    <lineage>
        <taxon>Bacteria</taxon>
        <taxon>Pseudomonadati</taxon>
        <taxon>Pseudomonadota</taxon>
        <taxon>Gammaproteobacteria</taxon>
        <taxon>Candidatus Competibacteraceae</taxon>
        <taxon>Candidatus Contendibacter</taxon>
    </lineage>
</organism>
<evidence type="ECO:0000313" key="2">
    <source>
        <dbReference type="Proteomes" id="UP000019184"/>
    </source>
</evidence>
<proteinExistence type="predicted"/>
<keyword evidence="2" id="KW-1185">Reference proteome</keyword>
<gene>
    <name evidence="1" type="ORF">BN874_20026</name>
</gene>
<protein>
    <submittedName>
        <fullName evidence="1">Uncharacterized protein</fullName>
    </submittedName>
</protein>
<name>A0A7U7J415_9GAMM</name>
<dbReference type="Proteomes" id="UP000019184">
    <property type="component" value="Unassembled WGS sequence"/>
</dbReference>
<reference evidence="1 2" key="1">
    <citation type="journal article" date="2014" name="ISME J.">
        <title>Candidatus Competibacter-lineage genomes retrieved from metagenomes reveal functional metabolic diversity.</title>
        <authorList>
            <person name="McIlroy S.J."/>
            <person name="Albertsen M."/>
            <person name="Andresen E.K."/>
            <person name="Saunders A.M."/>
            <person name="Kristiansen R."/>
            <person name="Stokholm-Bjerregaard M."/>
            <person name="Nielsen K.L."/>
            <person name="Nielsen P.H."/>
        </authorList>
    </citation>
    <scope>NUCLEOTIDE SEQUENCE [LARGE SCALE GENOMIC DNA]</scope>
    <source>
        <strain evidence="1 2">Run_B_J11</strain>
    </source>
</reference>